<name>A0A919TY33_9CELL</name>
<dbReference type="RefSeq" id="WP_203747040.1">
    <property type="nucleotide sequence ID" value="NZ_BONK01000001.1"/>
</dbReference>
<protein>
    <recommendedName>
        <fullName evidence="1">MoxR-vWA-beta-propeller ternary system domain-containing protein</fullName>
    </recommendedName>
</protein>
<sequence>MTAPAALSWVVREPPLAAAAVTATGTAARLLAEETVRRLDTGASGLRAAGAGRRLLVLGPADELPWCDGARYLGWDAGVLMPTGRRPSLPADLVAAAARRHLRGAPLVAVLPDGLLGAPVPHRGVDAQALQPWR</sequence>
<proteinExistence type="predicted"/>
<evidence type="ECO:0000259" key="1">
    <source>
        <dbReference type="Pfam" id="PF19921"/>
    </source>
</evidence>
<evidence type="ECO:0000313" key="2">
    <source>
        <dbReference type="EMBL" id="GIG19283.1"/>
    </source>
</evidence>
<dbReference type="Pfam" id="PF19921">
    <property type="entry name" value="bpX5"/>
    <property type="match status" value="1"/>
</dbReference>
<organism evidence="2 3">
    <name type="scientific">Cellulomonas chitinilytica</name>
    <dbReference type="NCBI Taxonomy" id="398759"/>
    <lineage>
        <taxon>Bacteria</taxon>
        <taxon>Bacillati</taxon>
        <taxon>Actinomycetota</taxon>
        <taxon>Actinomycetes</taxon>
        <taxon>Micrococcales</taxon>
        <taxon>Cellulomonadaceae</taxon>
        <taxon>Cellulomonas</taxon>
    </lineage>
</organism>
<dbReference type="Proteomes" id="UP000632740">
    <property type="component" value="Unassembled WGS sequence"/>
</dbReference>
<dbReference type="EMBL" id="BONK01000001">
    <property type="protein sequence ID" value="GIG19283.1"/>
    <property type="molecule type" value="Genomic_DNA"/>
</dbReference>
<keyword evidence="3" id="KW-1185">Reference proteome</keyword>
<accession>A0A919TY33</accession>
<feature type="domain" description="MoxR-vWA-beta-propeller ternary system" evidence="1">
    <location>
        <begin position="7"/>
        <end position="108"/>
    </location>
</feature>
<comment type="caution">
    <text evidence="2">The sequence shown here is derived from an EMBL/GenBank/DDBJ whole genome shotgun (WGS) entry which is preliminary data.</text>
</comment>
<dbReference type="AlphaFoldDB" id="A0A919TY33"/>
<reference evidence="2" key="1">
    <citation type="submission" date="2021-01" db="EMBL/GenBank/DDBJ databases">
        <title>Whole genome shotgun sequence of Cellulomonas chitinilytica NBRC 110799.</title>
        <authorList>
            <person name="Komaki H."/>
            <person name="Tamura T."/>
        </authorList>
    </citation>
    <scope>NUCLEOTIDE SEQUENCE</scope>
    <source>
        <strain evidence="2">NBRC 110799</strain>
    </source>
</reference>
<evidence type="ECO:0000313" key="3">
    <source>
        <dbReference type="Proteomes" id="UP000632740"/>
    </source>
</evidence>
<gene>
    <name evidence="2" type="ORF">Cch01nite_00070</name>
</gene>
<dbReference type="InterPro" id="IPR045548">
    <property type="entry name" value="bpX5"/>
</dbReference>